<name>A0ABW6ZGF6_9HYPH</name>
<comment type="subcellular location">
    <subcellularLocation>
        <location evidence="1">Cell membrane</location>
        <topology evidence="1">Multi-pass membrane protein</topology>
    </subcellularLocation>
</comment>
<dbReference type="Gene3D" id="1.20.1250.20">
    <property type="entry name" value="MFS general substrate transporter like domains"/>
    <property type="match status" value="1"/>
</dbReference>
<evidence type="ECO:0000256" key="7">
    <source>
        <dbReference type="SAM" id="Phobius"/>
    </source>
</evidence>
<organism evidence="9 10">
    <name type="scientific">Xanthobacter aminoxidans</name>
    <dbReference type="NCBI Taxonomy" id="186280"/>
    <lineage>
        <taxon>Bacteria</taxon>
        <taxon>Pseudomonadati</taxon>
        <taxon>Pseudomonadota</taxon>
        <taxon>Alphaproteobacteria</taxon>
        <taxon>Hyphomicrobiales</taxon>
        <taxon>Xanthobacteraceae</taxon>
        <taxon>Xanthobacter</taxon>
    </lineage>
</organism>
<dbReference type="InterPro" id="IPR011701">
    <property type="entry name" value="MFS"/>
</dbReference>
<dbReference type="EMBL" id="JBAFUR010000002">
    <property type="protein sequence ID" value="MFG1252871.1"/>
    <property type="molecule type" value="Genomic_DNA"/>
</dbReference>
<evidence type="ECO:0000256" key="6">
    <source>
        <dbReference type="ARBA" id="ARBA00023136"/>
    </source>
</evidence>
<keyword evidence="5 7" id="KW-1133">Transmembrane helix</keyword>
<dbReference type="PANTHER" id="PTHR43045:SF1">
    <property type="entry name" value="SHIKIMATE TRANSPORTER"/>
    <property type="match status" value="1"/>
</dbReference>
<evidence type="ECO:0000256" key="2">
    <source>
        <dbReference type="ARBA" id="ARBA00022448"/>
    </source>
</evidence>
<keyword evidence="4 7" id="KW-0812">Transmembrane</keyword>
<evidence type="ECO:0000256" key="5">
    <source>
        <dbReference type="ARBA" id="ARBA00022989"/>
    </source>
</evidence>
<dbReference type="PROSITE" id="PS50850">
    <property type="entry name" value="MFS"/>
    <property type="match status" value="1"/>
</dbReference>
<evidence type="ECO:0000256" key="1">
    <source>
        <dbReference type="ARBA" id="ARBA00004651"/>
    </source>
</evidence>
<feature type="transmembrane region" description="Helical" evidence="7">
    <location>
        <begin position="385"/>
        <end position="401"/>
    </location>
</feature>
<dbReference type="SUPFAM" id="SSF103473">
    <property type="entry name" value="MFS general substrate transporter"/>
    <property type="match status" value="1"/>
</dbReference>
<dbReference type="InterPro" id="IPR020846">
    <property type="entry name" value="MFS_dom"/>
</dbReference>
<proteinExistence type="predicted"/>
<keyword evidence="3" id="KW-1003">Cell membrane</keyword>
<keyword evidence="6 7" id="KW-0472">Membrane</keyword>
<dbReference type="Pfam" id="PF07690">
    <property type="entry name" value="MFS_1"/>
    <property type="match status" value="1"/>
</dbReference>
<feature type="transmembrane region" description="Helical" evidence="7">
    <location>
        <begin position="33"/>
        <end position="57"/>
    </location>
</feature>
<dbReference type="PROSITE" id="PS00217">
    <property type="entry name" value="SUGAR_TRANSPORT_2"/>
    <property type="match status" value="1"/>
</dbReference>
<evidence type="ECO:0000313" key="10">
    <source>
        <dbReference type="Proteomes" id="UP001604043"/>
    </source>
</evidence>
<sequence length="411" mass="44086">MVGTALEWFEFTLYNTMAALIFNQLFFPQFDPIAGTILAFSTYAVGYLSRPIGGFIFGRLGDKLGRRDVLMLTLVLMGACTFAIGLLPTYATLGVGASLLLVALRFIQGVALGGEWAGAVLLTAEQASIRHRGFQASWAQVGAMVGIFSGTAMLTLFTAFVSDERFVDWGWRVPFLLSFFVVAFGIWLRRGVPETGAFEQMSKDGETSAAPITEVLTGHLRNLLVAAGSRIGSDVVFGFMIAFSLTYLTQSLGVNRTVAISAVMIGVAANGFGCLAFSALSDRIGRRPVYVAGAIASALWINVLFVLFETRDPLLIIIAISVALVIHSAMYGPQASFVAEQFVTRVRYTGCSLAYTLAGAVGGGLAPLVFTTLYREFPGTLPLKAYIWATLAITIVSVLAARETASRPLKD</sequence>
<feature type="transmembrane region" description="Helical" evidence="7">
    <location>
        <begin position="169"/>
        <end position="188"/>
    </location>
</feature>
<feature type="transmembrane region" description="Helical" evidence="7">
    <location>
        <begin position="69"/>
        <end position="91"/>
    </location>
</feature>
<comment type="caution">
    <text evidence="9">The sequence shown here is derived from an EMBL/GenBank/DDBJ whole genome shotgun (WGS) entry which is preliminary data.</text>
</comment>
<evidence type="ECO:0000313" key="9">
    <source>
        <dbReference type="EMBL" id="MFG1252871.1"/>
    </source>
</evidence>
<dbReference type="InterPro" id="IPR036259">
    <property type="entry name" value="MFS_trans_sf"/>
</dbReference>
<dbReference type="PANTHER" id="PTHR43045">
    <property type="entry name" value="SHIKIMATE TRANSPORTER"/>
    <property type="match status" value="1"/>
</dbReference>
<feature type="transmembrane region" description="Helical" evidence="7">
    <location>
        <begin position="136"/>
        <end position="157"/>
    </location>
</feature>
<dbReference type="InterPro" id="IPR005829">
    <property type="entry name" value="Sugar_transporter_CS"/>
</dbReference>
<keyword evidence="10" id="KW-1185">Reference proteome</keyword>
<dbReference type="CDD" id="cd17369">
    <property type="entry name" value="MFS_ShiA_like"/>
    <property type="match status" value="1"/>
</dbReference>
<protein>
    <submittedName>
        <fullName evidence="9">MFS transporter</fullName>
    </submittedName>
</protein>
<feature type="domain" description="Major facilitator superfamily (MFS) profile" evidence="8">
    <location>
        <begin position="1"/>
        <end position="405"/>
    </location>
</feature>
<feature type="transmembrane region" description="Helical" evidence="7">
    <location>
        <begin position="353"/>
        <end position="373"/>
    </location>
</feature>
<feature type="transmembrane region" description="Helical" evidence="7">
    <location>
        <begin position="231"/>
        <end position="252"/>
    </location>
</feature>
<feature type="transmembrane region" description="Helical" evidence="7">
    <location>
        <begin position="314"/>
        <end position="332"/>
    </location>
</feature>
<feature type="transmembrane region" description="Helical" evidence="7">
    <location>
        <begin position="97"/>
        <end position="124"/>
    </location>
</feature>
<dbReference type="RefSeq" id="WP_197022989.1">
    <property type="nucleotide sequence ID" value="NZ_JAMJXC010000018.1"/>
</dbReference>
<reference evidence="9 10" key="1">
    <citation type="submission" date="2024-02" db="EMBL/GenBank/DDBJ databases">
        <title>Expansion and revision of Xanthobacter and proposal of Roseixanthobacter gen. nov.</title>
        <authorList>
            <person name="Soltysiak M.P.M."/>
            <person name="Jalihal A."/>
            <person name="Ory A."/>
            <person name="Chrisophersen C."/>
            <person name="Lee A.D."/>
            <person name="Boulton J."/>
            <person name="Springer M."/>
        </authorList>
    </citation>
    <scope>NUCLEOTIDE SEQUENCE [LARGE SCALE GENOMIC DNA]</scope>
    <source>
        <strain evidence="9 10">CB5</strain>
    </source>
</reference>
<accession>A0ABW6ZGF6</accession>
<feature type="transmembrane region" description="Helical" evidence="7">
    <location>
        <begin position="289"/>
        <end position="308"/>
    </location>
</feature>
<feature type="transmembrane region" description="Helical" evidence="7">
    <location>
        <begin position="258"/>
        <end position="277"/>
    </location>
</feature>
<gene>
    <name evidence="9" type="ORF">V5F30_11720</name>
</gene>
<evidence type="ECO:0000256" key="3">
    <source>
        <dbReference type="ARBA" id="ARBA00022475"/>
    </source>
</evidence>
<dbReference type="Proteomes" id="UP001604043">
    <property type="component" value="Unassembled WGS sequence"/>
</dbReference>
<keyword evidence="2" id="KW-0813">Transport</keyword>
<evidence type="ECO:0000256" key="4">
    <source>
        <dbReference type="ARBA" id="ARBA00022692"/>
    </source>
</evidence>
<evidence type="ECO:0000259" key="8">
    <source>
        <dbReference type="PROSITE" id="PS50850"/>
    </source>
</evidence>